<sequence length="90" mass="10970">MVVAEEWQPSTSFLQEQWFQLHATSFSNFQTMNINDFDQGWKENHIQRPEILKPSCRKNYCCQLTDESRRFYEYMSCFHFIISAWTYIVL</sequence>
<organism evidence="1 2">
    <name type="scientific">Datura stramonium</name>
    <name type="common">Jimsonweed</name>
    <name type="synonym">Common thornapple</name>
    <dbReference type="NCBI Taxonomy" id="4076"/>
    <lineage>
        <taxon>Eukaryota</taxon>
        <taxon>Viridiplantae</taxon>
        <taxon>Streptophyta</taxon>
        <taxon>Embryophyta</taxon>
        <taxon>Tracheophyta</taxon>
        <taxon>Spermatophyta</taxon>
        <taxon>Magnoliopsida</taxon>
        <taxon>eudicotyledons</taxon>
        <taxon>Gunneridae</taxon>
        <taxon>Pentapetalae</taxon>
        <taxon>asterids</taxon>
        <taxon>lamiids</taxon>
        <taxon>Solanales</taxon>
        <taxon>Solanaceae</taxon>
        <taxon>Solanoideae</taxon>
        <taxon>Datureae</taxon>
        <taxon>Datura</taxon>
    </lineage>
</organism>
<gene>
    <name evidence="1" type="ORF">HAX54_037596</name>
</gene>
<evidence type="ECO:0000313" key="1">
    <source>
        <dbReference type="EMBL" id="MCD7458233.1"/>
    </source>
</evidence>
<dbReference type="Proteomes" id="UP000823775">
    <property type="component" value="Unassembled WGS sequence"/>
</dbReference>
<evidence type="ECO:0000313" key="2">
    <source>
        <dbReference type="Proteomes" id="UP000823775"/>
    </source>
</evidence>
<comment type="caution">
    <text evidence="1">The sequence shown here is derived from an EMBL/GenBank/DDBJ whole genome shotgun (WGS) entry which is preliminary data.</text>
</comment>
<dbReference type="EMBL" id="JACEIK010000505">
    <property type="protein sequence ID" value="MCD7458233.1"/>
    <property type="molecule type" value="Genomic_DNA"/>
</dbReference>
<reference evidence="1 2" key="1">
    <citation type="journal article" date="2021" name="BMC Genomics">
        <title>Datura genome reveals duplications of psychoactive alkaloid biosynthetic genes and high mutation rate following tissue culture.</title>
        <authorList>
            <person name="Rajewski A."/>
            <person name="Carter-House D."/>
            <person name="Stajich J."/>
            <person name="Litt A."/>
        </authorList>
    </citation>
    <scope>NUCLEOTIDE SEQUENCE [LARGE SCALE GENOMIC DNA]</scope>
    <source>
        <strain evidence="1">AR-01</strain>
    </source>
</reference>
<accession>A0ABS8SHG6</accession>
<proteinExistence type="predicted"/>
<keyword evidence="2" id="KW-1185">Reference proteome</keyword>
<protein>
    <submittedName>
        <fullName evidence="1">Uncharacterized protein</fullName>
    </submittedName>
</protein>
<name>A0ABS8SHG6_DATST</name>